<dbReference type="Gene3D" id="3.40.109.10">
    <property type="entry name" value="NADH Oxidase"/>
    <property type="match status" value="1"/>
</dbReference>
<dbReference type="EMBL" id="MFVV01000026">
    <property type="protein sequence ID" value="OGJ03070.1"/>
    <property type="molecule type" value="Genomic_DNA"/>
</dbReference>
<dbReference type="Proteomes" id="UP000176192">
    <property type="component" value="Unassembled WGS sequence"/>
</dbReference>
<sequence length="321" mass="36348">MIEKDIIKAILEYAIRAPSTHNSQPWLFKIEGDKVHIFFDKKYVLPFVDKENRDLHISIGCMLENLRIAALNSNFYTHFSYGPFNNETKLAEAALNPGNVSDLEKDLFNAIPGRVNARGLFIQEDIPPDLINKINALCLAPDLTVSYITDKNNIKAIARLTREAIKEAYNQKEFRKEMSHWMNSNLSLKKEGLPGYALKMPFFVSLIIPILIRYFNIGFLIANKSAQALSSAPLIIVISGPDDKNSRLKVGMLAERIMLYLQSLKYQTSIYVGAVEIGGRYASIQKIAQTEHRPQFVFAVGHIPGKHRLTPRHKLAEKIIP</sequence>
<accession>A0A1F6Y9R3</accession>
<dbReference type="STRING" id="1801797.A3G06_00560"/>
<evidence type="ECO:0008006" key="3">
    <source>
        <dbReference type="Google" id="ProtNLM"/>
    </source>
</evidence>
<dbReference type="Gene3D" id="3.40.109.30">
    <property type="entry name" value="putative nitroreductase (tm1586), domain 2"/>
    <property type="match status" value="1"/>
</dbReference>
<gene>
    <name evidence="1" type="ORF">A3G06_00560</name>
</gene>
<organism evidence="1 2">
    <name type="scientific">Candidatus Nomurabacteria bacterium RIFCSPLOWO2_12_FULL_46_14</name>
    <dbReference type="NCBI Taxonomy" id="1801797"/>
    <lineage>
        <taxon>Bacteria</taxon>
        <taxon>Candidatus Nomuraibacteriota</taxon>
    </lineage>
</organism>
<dbReference type="AlphaFoldDB" id="A0A1F6Y9R3"/>
<name>A0A1F6Y9R3_9BACT</name>
<proteinExistence type="predicted"/>
<evidence type="ECO:0000313" key="2">
    <source>
        <dbReference type="Proteomes" id="UP000176192"/>
    </source>
</evidence>
<dbReference type="SUPFAM" id="SSF55469">
    <property type="entry name" value="FMN-dependent nitroreductase-like"/>
    <property type="match status" value="2"/>
</dbReference>
<evidence type="ECO:0000313" key="1">
    <source>
        <dbReference type="EMBL" id="OGJ03070.1"/>
    </source>
</evidence>
<comment type="caution">
    <text evidence="1">The sequence shown here is derived from an EMBL/GenBank/DDBJ whole genome shotgun (WGS) entry which is preliminary data.</text>
</comment>
<reference evidence="1 2" key="1">
    <citation type="journal article" date="2016" name="Nat. Commun.">
        <title>Thousands of microbial genomes shed light on interconnected biogeochemical processes in an aquifer system.</title>
        <authorList>
            <person name="Anantharaman K."/>
            <person name="Brown C.T."/>
            <person name="Hug L.A."/>
            <person name="Sharon I."/>
            <person name="Castelle C.J."/>
            <person name="Probst A.J."/>
            <person name="Thomas B.C."/>
            <person name="Singh A."/>
            <person name="Wilkins M.J."/>
            <person name="Karaoz U."/>
            <person name="Brodie E.L."/>
            <person name="Williams K.H."/>
            <person name="Hubbard S.S."/>
            <person name="Banfield J.F."/>
        </authorList>
    </citation>
    <scope>NUCLEOTIDE SEQUENCE [LARGE SCALE GENOMIC DNA]</scope>
</reference>
<dbReference type="GO" id="GO:0016491">
    <property type="term" value="F:oxidoreductase activity"/>
    <property type="evidence" value="ECO:0007669"/>
    <property type="project" value="InterPro"/>
</dbReference>
<dbReference type="InterPro" id="IPR000415">
    <property type="entry name" value="Nitroreductase-like"/>
</dbReference>
<protein>
    <recommendedName>
        <fullName evidence="3">Nitroreductase domain-containing protein</fullName>
    </recommendedName>
</protein>